<accession>A0A4W4FAK5</accession>
<reference evidence="1" key="4">
    <citation type="submission" date="2025-08" db="UniProtKB">
        <authorList>
            <consortium name="Ensembl"/>
        </authorList>
    </citation>
    <scope>IDENTIFICATION</scope>
</reference>
<dbReference type="OMA" id="DGRIWPF"/>
<keyword evidence="2" id="KW-1185">Reference proteome</keyword>
<reference evidence="1" key="3">
    <citation type="submission" date="2020-05" db="EMBL/GenBank/DDBJ databases">
        <title>Electrophorus electricus (electric eel) genome, fEleEle1, primary haplotype.</title>
        <authorList>
            <person name="Myers G."/>
            <person name="Meyer A."/>
            <person name="Fedrigo O."/>
            <person name="Formenti G."/>
            <person name="Rhie A."/>
            <person name="Tracey A."/>
            <person name="Sims Y."/>
            <person name="Jarvis E.D."/>
        </authorList>
    </citation>
    <scope>NUCLEOTIDE SEQUENCE [LARGE SCALE GENOMIC DNA]</scope>
</reference>
<proteinExistence type="predicted"/>
<dbReference type="AlphaFoldDB" id="A0A4W4FAK5"/>
<evidence type="ECO:0000313" key="1">
    <source>
        <dbReference type="Ensembl" id="ENSEEEP00000021958.2"/>
    </source>
</evidence>
<dbReference type="GeneTree" id="ENSGT01150000287346"/>
<evidence type="ECO:0000313" key="2">
    <source>
        <dbReference type="Proteomes" id="UP000314983"/>
    </source>
</evidence>
<dbReference type="STRING" id="8005.ENSEEEP00000021958"/>
<dbReference type="Proteomes" id="UP000314983">
    <property type="component" value="Chromosome 20"/>
</dbReference>
<organism evidence="1 2">
    <name type="scientific">Electrophorus electricus</name>
    <name type="common">Electric eel</name>
    <name type="synonym">Gymnotus electricus</name>
    <dbReference type="NCBI Taxonomy" id="8005"/>
    <lineage>
        <taxon>Eukaryota</taxon>
        <taxon>Metazoa</taxon>
        <taxon>Chordata</taxon>
        <taxon>Craniata</taxon>
        <taxon>Vertebrata</taxon>
        <taxon>Euteleostomi</taxon>
        <taxon>Actinopterygii</taxon>
        <taxon>Neopterygii</taxon>
        <taxon>Teleostei</taxon>
        <taxon>Ostariophysi</taxon>
        <taxon>Gymnotiformes</taxon>
        <taxon>Gymnotoidei</taxon>
        <taxon>Gymnotidae</taxon>
        <taxon>Electrophorus</taxon>
    </lineage>
</organism>
<evidence type="ECO:0008006" key="3">
    <source>
        <dbReference type="Google" id="ProtNLM"/>
    </source>
</evidence>
<reference evidence="2" key="1">
    <citation type="journal article" date="2014" name="Science">
        <title>Nonhuman genetics. Genomic basis for the convergent evolution of electric organs.</title>
        <authorList>
            <person name="Gallant J.R."/>
            <person name="Traeger L.L."/>
            <person name="Volkening J.D."/>
            <person name="Moffett H."/>
            <person name="Chen P.H."/>
            <person name="Novina C.D."/>
            <person name="Phillips G.N.Jr."/>
            <person name="Anand R."/>
            <person name="Wells G.B."/>
            <person name="Pinch M."/>
            <person name="Guth R."/>
            <person name="Unguez G.A."/>
            <person name="Albert J.S."/>
            <person name="Zakon H.H."/>
            <person name="Samanta M.P."/>
            <person name="Sussman M.R."/>
        </authorList>
    </citation>
    <scope>NUCLEOTIDE SEQUENCE [LARGE SCALE GENOMIC DNA]</scope>
</reference>
<name>A0A4W4FAK5_ELEEL</name>
<dbReference type="Ensembl" id="ENSEEET00000022205.2">
    <property type="protein sequence ID" value="ENSEEEP00000021958.2"/>
    <property type="gene ID" value="ENSEEEG00000010670.2"/>
</dbReference>
<protein>
    <recommendedName>
        <fullName evidence="3">VWFA domain-containing protein</fullName>
    </recommendedName>
</protein>
<reference evidence="1" key="5">
    <citation type="submission" date="2025-09" db="UniProtKB">
        <authorList>
            <consortium name="Ensembl"/>
        </authorList>
    </citation>
    <scope>IDENTIFICATION</scope>
</reference>
<sequence>DITHSMTLPTETRHQNFIVLLSDKENKNSYFLAVLDELNPDALPNSRVGLLGFHTTVRVTGIVYSSERVGLQSCAQMGLLVLFIVPLLLAAVTNEQISCSSQGEKTHPSPS</sequence>
<reference evidence="2" key="2">
    <citation type="journal article" date="2017" name="Sci. Adv.">
        <title>A tail of two voltages: Proteomic comparison of the three electric organs of the electric eel.</title>
        <authorList>
            <person name="Traeger L.L."/>
            <person name="Sabat G."/>
            <person name="Barrett-Wilt G.A."/>
            <person name="Wells G.B."/>
            <person name="Sussman M.R."/>
        </authorList>
    </citation>
    <scope>NUCLEOTIDE SEQUENCE [LARGE SCALE GENOMIC DNA]</scope>
</reference>